<gene>
    <name evidence="1" type="ORF">CcCBS67573_g09610</name>
</gene>
<accession>A0A507DSB1</accession>
<organism evidence="1 2">
    <name type="scientific">Chytriomyces confervae</name>
    <dbReference type="NCBI Taxonomy" id="246404"/>
    <lineage>
        <taxon>Eukaryota</taxon>
        <taxon>Fungi</taxon>
        <taxon>Fungi incertae sedis</taxon>
        <taxon>Chytridiomycota</taxon>
        <taxon>Chytridiomycota incertae sedis</taxon>
        <taxon>Chytridiomycetes</taxon>
        <taxon>Chytridiales</taxon>
        <taxon>Chytriomycetaceae</taxon>
        <taxon>Chytriomyces</taxon>
    </lineage>
</organism>
<protein>
    <submittedName>
        <fullName evidence="1">Uncharacterized protein</fullName>
    </submittedName>
</protein>
<keyword evidence="2" id="KW-1185">Reference proteome</keyword>
<dbReference type="OrthoDB" id="167158at2759"/>
<reference evidence="1 2" key="1">
    <citation type="journal article" date="2019" name="Sci. Rep.">
        <title>Comparative genomics of chytrid fungi reveal insights into the obligate biotrophic and pathogenic lifestyle of Synchytrium endobioticum.</title>
        <authorList>
            <person name="van de Vossenberg B.T.L.H."/>
            <person name="Warris S."/>
            <person name="Nguyen H.D.T."/>
            <person name="van Gent-Pelzer M.P.E."/>
            <person name="Joly D.L."/>
            <person name="van de Geest H.C."/>
            <person name="Bonants P.J.M."/>
            <person name="Smith D.S."/>
            <person name="Levesque C.A."/>
            <person name="van der Lee T.A.J."/>
        </authorList>
    </citation>
    <scope>NUCLEOTIDE SEQUENCE [LARGE SCALE GENOMIC DNA]</scope>
    <source>
        <strain evidence="1 2">CBS 675.73</strain>
    </source>
</reference>
<dbReference type="AlphaFoldDB" id="A0A507DSB1"/>
<evidence type="ECO:0000313" key="2">
    <source>
        <dbReference type="Proteomes" id="UP000320333"/>
    </source>
</evidence>
<sequence>MAPNGLRVKGQRYGEIRAAKANGFAKVSVSVFSTFGLNECPHHQWATITEAGVIKQLGSRNAVINGPRLWMVDYFGPSIIPETETPVAFNGLEMRSIATINLSLMQAMTLRGNYTARPMPRMVEFVWEAGSQAHFLITPKGLLFILQSISQKHLPLLNVDNVQEILGGANAFKEIPKGWKFETRLLPNDVIVKTDASVGHFLGLQDEFDNTYVLVGDVASFAGL</sequence>
<evidence type="ECO:0000313" key="1">
    <source>
        <dbReference type="EMBL" id="TPX54135.1"/>
    </source>
</evidence>
<name>A0A507DSB1_9FUNG</name>
<dbReference type="Proteomes" id="UP000320333">
    <property type="component" value="Unassembled WGS sequence"/>
</dbReference>
<comment type="caution">
    <text evidence="1">The sequence shown here is derived from an EMBL/GenBank/DDBJ whole genome shotgun (WGS) entry which is preliminary data.</text>
</comment>
<proteinExistence type="predicted"/>
<dbReference type="EMBL" id="QEAP01000910">
    <property type="protein sequence ID" value="TPX54135.1"/>
    <property type="molecule type" value="Genomic_DNA"/>
</dbReference>